<dbReference type="PROSITE" id="PS00250">
    <property type="entry name" value="TGF_BETA_1"/>
    <property type="match status" value="1"/>
</dbReference>
<feature type="domain" description="TGF-beta family profile" evidence="15">
    <location>
        <begin position="323"/>
        <end position="438"/>
    </location>
</feature>
<dbReference type="PANTHER" id="PTHR11848">
    <property type="entry name" value="TGF-BETA FAMILY"/>
    <property type="match status" value="1"/>
</dbReference>
<evidence type="ECO:0000256" key="2">
    <source>
        <dbReference type="ARBA" id="ARBA00006656"/>
    </source>
</evidence>
<dbReference type="SMART" id="SM00204">
    <property type="entry name" value="TGFB"/>
    <property type="match status" value="1"/>
</dbReference>
<dbReference type="PRINTS" id="PR01423">
    <property type="entry name" value="TGFBETA"/>
</dbReference>
<dbReference type="Gene3D" id="2.60.120.970">
    <property type="match status" value="1"/>
</dbReference>
<evidence type="ECO:0000256" key="10">
    <source>
        <dbReference type="ARBA" id="ARBA00023246"/>
    </source>
</evidence>
<feature type="chain" id="PRO_5042319287" description="Transforming growth factor beta" evidence="11">
    <location>
        <begin position="26"/>
        <end position="438"/>
    </location>
</feature>
<evidence type="ECO:0000256" key="12">
    <source>
        <dbReference type="PIRSR" id="PIRSR001787-1"/>
    </source>
</evidence>
<dbReference type="PIRSF" id="PIRSF001787">
    <property type="entry name" value="TGF-beta"/>
    <property type="match status" value="1"/>
</dbReference>
<dbReference type="InterPro" id="IPR001111">
    <property type="entry name" value="TGF-b_propeptide"/>
</dbReference>
<evidence type="ECO:0000256" key="5">
    <source>
        <dbReference type="ARBA" id="ARBA00022685"/>
    </source>
</evidence>
<evidence type="ECO:0000256" key="8">
    <source>
        <dbReference type="ARBA" id="ARBA00023157"/>
    </source>
</evidence>
<dbReference type="GO" id="GO:0007179">
    <property type="term" value="P:transforming growth factor beta receptor signaling pathway"/>
    <property type="evidence" value="ECO:0007669"/>
    <property type="project" value="TreeGrafter"/>
</dbReference>
<dbReference type="InterPro" id="IPR001839">
    <property type="entry name" value="TGF-b_C"/>
</dbReference>
<dbReference type="InterPro" id="IPR017948">
    <property type="entry name" value="TGFb_CS"/>
</dbReference>
<keyword evidence="10 11" id="KW-0497">Mitogen</keyword>
<comment type="similarity">
    <text evidence="2 11 13">Belongs to the TGF-beta family.</text>
</comment>
<keyword evidence="3 11" id="KW-0964">Secreted</keyword>
<sequence length="438" mass="49412">MDARTHGMLRTCLVLCACMCACTHAFSTCSAALDAPEMARRRLEAVRGQILSKLGLSEPPQLPRAHEGDLKPSAQAMALYNATLEWTAELKRRHERQQHQHHYQHGGAWDPSSSSLDDDYYAREMRRLDCTESHVNAKSDQGTIFKMLRFDTRSLLADGARLVRAELRVHREANLATRNQEQRVELFQAVAEAPGAPGRYIASRTMRPRDPPEWVSFDVTSALRERLAAADGAAPFALKLSVHCPCTTFDVASRRILNRTEVLEAVFSDGQSEENERWDMGPVVGAAQKRFTPHLLLWLDPPGRSDEGGDATAQGNGGTSTRRRRRALDENYCFSNKERNCCLRQLYVDFRRDLKWKWIHEPKGYYANYCAGPCPYLWSSDTQHSTVLGLYNTMNPAASASPCCVPDELESLTILYYKGRNQTVTHLSNMLVKSCKCR</sequence>
<evidence type="ECO:0000259" key="15">
    <source>
        <dbReference type="PROSITE" id="PS51362"/>
    </source>
</evidence>
<dbReference type="GO" id="GO:0042127">
    <property type="term" value="P:regulation of cell population proliferation"/>
    <property type="evidence" value="ECO:0007669"/>
    <property type="project" value="TreeGrafter"/>
</dbReference>
<feature type="disulfide bond" evidence="12">
    <location>
        <begin position="370"/>
        <end position="435"/>
    </location>
</feature>
<dbReference type="GO" id="GO:0051781">
    <property type="term" value="P:positive regulation of cell division"/>
    <property type="evidence" value="ECO:0007669"/>
    <property type="project" value="UniProtKB-UniRule"/>
</dbReference>
<keyword evidence="9" id="KW-0325">Glycoprotein</keyword>
<feature type="region of interest" description="Disordered" evidence="14">
    <location>
        <begin position="302"/>
        <end position="323"/>
    </location>
</feature>
<comment type="subcellular location">
    <subcellularLocation>
        <location evidence="1">Secreted</location>
        <location evidence="1">Extracellular space</location>
        <location evidence="1">Extracellular matrix</location>
    </subcellularLocation>
</comment>
<dbReference type="InterPro" id="IPR029034">
    <property type="entry name" value="Cystine-knot_cytokine"/>
</dbReference>
<evidence type="ECO:0000256" key="1">
    <source>
        <dbReference type="ARBA" id="ARBA00004498"/>
    </source>
</evidence>
<feature type="disulfide bond" evidence="12">
    <location>
        <begin position="333"/>
        <end position="342"/>
    </location>
</feature>
<evidence type="ECO:0000256" key="7">
    <source>
        <dbReference type="ARBA" id="ARBA00023030"/>
    </source>
</evidence>
<dbReference type="Proteomes" id="UP001318040">
    <property type="component" value="Chromosome 33"/>
</dbReference>
<dbReference type="Gene3D" id="2.10.90.10">
    <property type="entry name" value="Cystine-knot cytokines"/>
    <property type="match status" value="1"/>
</dbReference>
<dbReference type="KEGG" id="pmrn:116948474"/>
<dbReference type="FunFam" id="2.10.90.10:FF:000004">
    <property type="entry name" value="Transforming growth factor beta"/>
    <property type="match status" value="1"/>
</dbReference>
<keyword evidence="5" id="KW-0165">Cleavage on pair of basic residues</keyword>
<dbReference type="GO" id="GO:0005615">
    <property type="term" value="C:extracellular space"/>
    <property type="evidence" value="ECO:0007669"/>
    <property type="project" value="UniProtKB-UniRule"/>
</dbReference>
<evidence type="ECO:0000313" key="16">
    <source>
        <dbReference type="Proteomes" id="UP001318040"/>
    </source>
</evidence>
<keyword evidence="6 11" id="KW-0732">Signal</keyword>
<evidence type="ECO:0000256" key="6">
    <source>
        <dbReference type="ARBA" id="ARBA00022729"/>
    </source>
</evidence>
<feature type="disulfide bond" evidence="12">
    <location>
        <begin position="341"/>
        <end position="404"/>
    </location>
</feature>
<evidence type="ECO:0000256" key="9">
    <source>
        <dbReference type="ARBA" id="ARBA00023180"/>
    </source>
</evidence>
<feature type="signal peptide" evidence="11">
    <location>
        <begin position="1"/>
        <end position="25"/>
    </location>
</feature>
<dbReference type="Pfam" id="PF00688">
    <property type="entry name" value="TGFb_propeptide"/>
    <property type="match status" value="1"/>
</dbReference>
<organism evidence="16 17">
    <name type="scientific">Petromyzon marinus</name>
    <name type="common">Sea lamprey</name>
    <dbReference type="NCBI Taxonomy" id="7757"/>
    <lineage>
        <taxon>Eukaryota</taxon>
        <taxon>Metazoa</taxon>
        <taxon>Chordata</taxon>
        <taxon>Craniata</taxon>
        <taxon>Vertebrata</taxon>
        <taxon>Cyclostomata</taxon>
        <taxon>Hyperoartia</taxon>
        <taxon>Petromyzontiformes</taxon>
        <taxon>Petromyzontidae</taxon>
        <taxon>Petromyzon</taxon>
    </lineage>
</organism>
<keyword evidence="8 12" id="KW-1015">Disulfide bond</keyword>
<dbReference type="Pfam" id="PF00019">
    <property type="entry name" value="TGF_beta"/>
    <property type="match status" value="1"/>
</dbReference>
<dbReference type="SUPFAM" id="SSF57501">
    <property type="entry name" value="Cystine-knot cytokines"/>
    <property type="match status" value="1"/>
</dbReference>
<dbReference type="PROSITE" id="PS51362">
    <property type="entry name" value="TGF_BETA_2"/>
    <property type="match status" value="1"/>
</dbReference>
<protein>
    <recommendedName>
        <fullName evidence="11">Transforming growth factor beta</fullName>
    </recommendedName>
</protein>
<dbReference type="PANTHER" id="PTHR11848:SF33">
    <property type="entry name" value="TGF-BETA FAMILY PROFILE DOMAIN-CONTAINING PROTEIN"/>
    <property type="match status" value="1"/>
</dbReference>
<accession>A0AAJ7TN27</accession>
<feature type="region of interest" description="Disordered" evidence="14">
    <location>
        <begin position="92"/>
        <end position="114"/>
    </location>
</feature>
<feature type="compositionally biased region" description="Basic residues" evidence="14">
    <location>
        <begin position="92"/>
        <end position="104"/>
    </location>
</feature>
<evidence type="ECO:0000313" key="17">
    <source>
        <dbReference type="RefSeq" id="XP_032821066.1"/>
    </source>
</evidence>
<dbReference type="InterPro" id="IPR015615">
    <property type="entry name" value="TGF-beta-rel"/>
</dbReference>
<feature type="disulfide bond" description="Interchain" evidence="12">
    <location>
        <position position="403"/>
    </location>
</feature>
<evidence type="ECO:0000256" key="4">
    <source>
        <dbReference type="ARBA" id="ARBA00022530"/>
    </source>
</evidence>
<keyword evidence="4" id="KW-0272">Extracellular matrix</keyword>
<reference evidence="17" key="1">
    <citation type="submission" date="2025-08" db="UniProtKB">
        <authorList>
            <consortium name="RefSeq"/>
        </authorList>
    </citation>
    <scope>IDENTIFICATION</scope>
    <source>
        <tissue evidence="17">Sperm</tissue>
    </source>
</reference>
<dbReference type="GO" id="GO:0008083">
    <property type="term" value="F:growth factor activity"/>
    <property type="evidence" value="ECO:0007669"/>
    <property type="project" value="UniProtKB-UniRule"/>
</dbReference>
<dbReference type="InterPro" id="IPR016319">
    <property type="entry name" value="TGF-beta"/>
</dbReference>
<evidence type="ECO:0000256" key="14">
    <source>
        <dbReference type="SAM" id="MobiDB-lite"/>
    </source>
</evidence>
<proteinExistence type="inferred from homology"/>
<dbReference type="AlphaFoldDB" id="A0AAJ7TN27"/>
<keyword evidence="7 11" id="KW-0339">Growth factor</keyword>
<gene>
    <name evidence="17" type="primary">LOC116948474</name>
</gene>
<comment type="subunit">
    <text evidence="11">Homodimer; disulfide-linked.</text>
</comment>
<keyword evidence="16" id="KW-1185">Reference proteome</keyword>
<dbReference type="GeneID" id="116948474"/>
<dbReference type="RefSeq" id="XP_032821066.1">
    <property type="nucleotide sequence ID" value="XM_032965175.1"/>
</dbReference>
<evidence type="ECO:0000256" key="3">
    <source>
        <dbReference type="ARBA" id="ARBA00022525"/>
    </source>
</evidence>
<name>A0AAJ7TN27_PETMA</name>
<evidence type="ECO:0000256" key="11">
    <source>
        <dbReference type="PIRNR" id="PIRNR001787"/>
    </source>
</evidence>
<feature type="disulfide bond" evidence="12">
    <location>
        <begin position="374"/>
        <end position="437"/>
    </location>
</feature>
<evidence type="ECO:0000256" key="13">
    <source>
        <dbReference type="RuleBase" id="RU000354"/>
    </source>
</evidence>
<dbReference type="GO" id="GO:0005125">
    <property type="term" value="F:cytokine activity"/>
    <property type="evidence" value="ECO:0007669"/>
    <property type="project" value="TreeGrafter"/>
</dbReference>